<keyword evidence="3 7" id="KW-0479">Metal-binding</keyword>
<proteinExistence type="inferred from homology"/>
<dbReference type="EMBL" id="SMAG01000001">
    <property type="protein sequence ID" value="TCS96881.1"/>
    <property type="molecule type" value="Genomic_DNA"/>
</dbReference>
<protein>
    <submittedName>
        <fullName evidence="9">Cytochrome P450</fullName>
    </submittedName>
</protein>
<dbReference type="InterPro" id="IPR017972">
    <property type="entry name" value="Cyt_P450_CS"/>
</dbReference>
<dbReference type="InterPro" id="IPR001128">
    <property type="entry name" value="Cyt_P450"/>
</dbReference>
<evidence type="ECO:0000313" key="10">
    <source>
        <dbReference type="Proteomes" id="UP000294937"/>
    </source>
</evidence>
<dbReference type="GO" id="GO:0004497">
    <property type="term" value="F:monooxygenase activity"/>
    <property type="evidence" value="ECO:0007669"/>
    <property type="project" value="UniProtKB-KW"/>
</dbReference>
<dbReference type="AlphaFoldDB" id="A0A4R3L9V5"/>
<organism evidence="9 10">
    <name type="scientific">Hazenella coriacea</name>
    <dbReference type="NCBI Taxonomy" id="1179467"/>
    <lineage>
        <taxon>Bacteria</taxon>
        <taxon>Bacillati</taxon>
        <taxon>Bacillota</taxon>
        <taxon>Bacilli</taxon>
        <taxon>Bacillales</taxon>
        <taxon>Thermoactinomycetaceae</taxon>
        <taxon>Hazenella</taxon>
    </lineage>
</organism>
<dbReference type="PANTHER" id="PTHR24291">
    <property type="entry name" value="CYTOCHROME P450 FAMILY 4"/>
    <property type="match status" value="1"/>
</dbReference>
<evidence type="ECO:0000256" key="6">
    <source>
        <dbReference type="ARBA" id="ARBA00023033"/>
    </source>
</evidence>
<evidence type="ECO:0000256" key="2">
    <source>
        <dbReference type="ARBA" id="ARBA00022617"/>
    </source>
</evidence>
<gene>
    <name evidence="9" type="ORF">EDD58_101526</name>
</gene>
<dbReference type="PROSITE" id="PS00086">
    <property type="entry name" value="CYTOCHROME_P450"/>
    <property type="match status" value="1"/>
</dbReference>
<evidence type="ECO:0000256" key="1">
    <source>
        <dbReference type="ARBA" id="ARBA00010617"/>
    </source>
</evidence>
<evidence type="ECO:0000256" key="4">
    <source>
        <dbReference type="ARBA" id="ARBA00023002"/>
    </source>
</evidence>
<dbReference type="Gene3D" id="1.10.630.10">
    <property type="entry name" value="Cytochrome P450"/>
    <property type="match status" value="1"/>
</dbReference>
<dbReference type="GO" id="GO:0005506">
    <property type="term" value="F:iron ion binding"/>
    <property type="evidence" value="ECO:0007669"/>
    <property type="project" value="InterPro"/>
</dbReference>
<dbReference type="SUPFAM" id="SSF48264">
    <property type="entry name" value="Cytochrome P450"/>
    <property type="match status" value="1"/>
</dbReference>
<sequence length="107" mass="12456">MIPAGSEVAMSQWVMHRNPQFFPESLTFKPERWENSTDNLPKYAYLPFGGGPRICIGNHFAMMEAKLLLATIARQYRMERVDDREVELEPSITLRPKHGIQVKLLRR</sequence>
<dbReference type="GO" id="GO:0020037">
    <property type="term" value="F:heme binding"/>
    <property type="evidence" value="ECO:0007669"/>
    <property type="project" value="InterPro"/>
</dbReference>
<dbReference type="InterPro" id="IPR050196">
    <property type="entry name" value="Cytochrome_P450_Monoox"/>
</dbReference>
<dbReference type="PRINTS" id="PR00465">
    <property type="entry name" value="EP450IV"/>
</dbReference>
<keyword evidence="2 7" id="KW-0349">Heme</keyword>
<dbReference type="GO" id="GO:0016705">
    <property type="term" value="F:oxidoreductase activity, acting on paired donors, with incorporation or reduction of molecular oxygen"/>
    <property type="evidence" value="ECO:0007669"/>
    <property type="project" value="InterPro"/>
</dbReference>
<dbReference type="PANTHER" id="PTHR24291:SF50">
    <property type="entry name" value="BIFUNCTIONAL ALBAFLAVENONE MONOOXYGENASE_TERPENE SYNTHASE"/>
    <property type="match status" value="1"/>
</dbReference>
<evidence type="ECO:0000256" key="8">
    <source>
        <dbReference type="RuleBase" id="RU000461"/>
    </source>
</evidence>
<dbReference type="Proteomes" id="UP000294937">
    <property type="component" value="Unassembled WGS sequence"/>
</dbReference>
<name>A0A4R3L9V5_9BACL</name>
<comment type="cofactor">
    <cofactor evidence="7">
        <name>heme</name>
        <dbReference type="ChEBI" id="CHEBI:30413"/>
    </cofactor>
</comment>
<dbReference type="Pfam" id="PF00067">
    <property type="entry name" value="p450"/>
    <property type="match status" value="1"/>
</dbReference>
<accession>A0A4R3L9V5</accession>
<comment type="caution">
    <text evidence="9">The sequence shown here is derived from an EMBL/GenBank/DDBJ whole genome shotgun (WGS) entry which is preliminary data.</text>
</comment>
<dbReference type="InterPro" id="IPR036396">
    <property type="entry name" value="Cyt_P450_sf"/>
</dbReference>
<dbReference type="InterPro" id="IPR002403">
    <property type="entry name" value="Cyt_P450_E_grp-IV"/>
</dbReference>
<evidence type="ECO:0000256" key="5">
    <source>
        <dbReference type="ARBA" id="ARBA00023004"/>
    </source>
</evidence>
<reference evidence="9 10" key="1">
    <citation type="submission" date="2019-03" db="EMBL/GenBank/DDBJ databases">
        <title>Genomic Encyclopedia of Type Strains, Phase IV (KMG-IV): sequencing the most valuable type-strain genomes for metagenomic binning, comparative biology and taxonomic classification.</title>
        <authorList>
            <person name="Goeker M."/>
        </authorList>
    </citation>
    <scope>NUCLEOTIDE SEQUENCE [LARGE SCALE GENOMIC DNA]</scope>
    <source>
        <strain evidence="9 10">DSM 45707</strain>
    </source>
</reference>
<dbReference type="RefSeq" id="WP_165875760.1">
    <property type="nucleotide sequence ID" value="NZ_SMAG01000001.1"/>
</dbReference>
<keyword evidence="6 8" id="KW-0503">Monooxygenase</keyword>
<comment type="similarity">
    <text evidence="1 8">Belongs to the cytochrome P450 family.</text>
</comment>
<keyword evidence="4 8" id="KW-0560">Oxidoreductase</keyword>
<feature type="binding site" description="axial binding residue" evidence="7">
    <location>
        <position position="55"/>
    </location>
    <ligand>
        <name>heme</name>
        <dbReference type="ChEBI" id="CHEBI:30413"/>
    </ligand>
    <ligandPart>
        <name>Fe</name>
        <dbReference type="ChEBI" id="CHEBI:18248"/>
    </ligandPart>
</feature>
<evidence type="ECO:0000256" key="3">
    <source>
        <dbReference type="ARBA" id="ARBA00022723"/>
    </source>
</evidence>
<keyword evidence="10" id="KW-1185">Reference proteome</keyword>
<evidence type="ECO:0000313" key="9">
    <source>
        <dbReference type="EMBL" id="TCS96881.1"/>
    </source>
</evidence>
<evidence type="ECO:0000256" key="7">
    <source>
        <dbReference type="PIRSR" id="PIRSR602403-1"/>
    </source>
</evidence>
<keyword evidence="5 7" id="KW-0408">Iron</keyword>